<dbReference type="SUPFAM" id="SSF49464">
    <property type="entry name" value="Carboxypeptidase regulatory domain-like"/>
    <property type="match status" value="1"/>
</dbReference>
<protein>
    <submittedName>
        <fullName evidence="2">Uncharacterized protein</fullName>
    </submittedName>
</protein>
<dbReference type="Gene3D" id="2.60.40.1120">
    <property type="entry name" value="Carboxypeptidase-like, regulatory domain"/>
    <property type="match status" value="1"/>
</dbReference>
<reference evidence="3" key="2">
    <citation type="submission" date="2011-02" db="EMBL/GenBank/DDBJ databases">
        <title>The complete genome of Pedobacter saltans DSM 12145.</title>
        <authorList>
            <consortium name="US DOE Joint Genome Institute (JGI-PGF)"/>
            <person name="Lucas S."/>
            <person name="Copeland A."/>
            <person name="Lapidus A."/>
            <person name="Bruce D."/>
            <person name="Goodwin L."/>
            <person name="Pitluck S."/>
            <person name="Kyrpides N."/>
            <person name="Mavromatis K."/>
            <person name="Pagani I."/>
            <person name="Ivanova N."/>
            <person name="Ovchinnikova G."/>
            <person name="Lu M."/>
            <person name="Detter J.C."/>
            <person name="Han C."/>
            <person name="Land M."/>
            <person name="Hauser L."/>
            <person name="Markowitz V."/>
            <person name="Cheng J.-F."/>
            <person name="Hugenholtz P."/>
            <person name="Woyke T."/>
            <person name="Wu D."/>
            <person name="Tindall B."/>
            <person name="Pomrenke H.G."/>
            <person name="Brambilla E."/>
            <person name="Klenk H.-P."/>
            <person name="Eisen J.A."/>
        </authorList>
    </citation>
    <scope>NUCLEOTIDE SEQUENCE [LARGE SCALE GENOMIC DNA]</scope>
    <source>
        <strain evidence="3">ATCC 51119 / DSM 12145 / JCM 21818 / LMG 10337 / NBRC 100064 / NCIMB 13643</strain>
    </source>
</reference>
<keyword evidence="3" id="KW-1185">Reference proteome</keyword>
<evidence type="ECO:0000313" key="3">
    <source>
        <dbReference type="Proteomes" id="UP000000310"/>
    </source>
</evidence>
<feature type="signal peptide" evidence="1">
    <location>
        <begin position="1"/>
        <end position="20"/>
    </location>
</feature>
<dbReference type="RefSeq" id="WP_013634483.1">
    <property type="nucleotide sequence ID" value="NC_015177.1"/>
</dbReference>
<dbReference type="STRING" id="762903.Pedsa_3467"/>
<dbReference type="InterPro" id="IPR008969">
    <property type="entry name" value="CarboxyPept-like_regulatory"/>
</dbReference>
<dbReference type="eggNOG" id="COG3078">
    <property type="taxonomic scope" value="Bacteria"/>
</dbReference>
<dbReference type="HOGENOM" id="CLU_032722_0_0_10"/>
<keyword evidence="1" id="KW-0732">Signal</keyword>
<dbReference type="AlphaFoldDB" id="F0SE78"/>
<reference evidence="2 3" key="1">
    <citation type="journal article" date="2011" name="Stand. Genomic Sci.">
        <title>Complete genome sequence of the gliding, heparinolytic Pedobacter saltans type strain (113).</title>
        <authorList>
            <person name="Liolios K."/>
            <person name="Sikorski J."/>
            <person name="Lu M."/>
            <person name="Nolan M."/>
            <person name="Lapidus A."/>
            <person name="Lucas S."/>
            <person name="Hammon N."/>
            <person name="Deshpande S."/>
            <person name="Cheng J.F."/>
            <person name="Tapia R."/>
            <person name="Han C."/>
            <person name="Goodwin L."/>
            <person name="Pitluck S."/>
            <person name="Huntemann M."/>
            <person name="Ivanova N."/>
            <person name="Pagani I."/>
            <person name="Mavromatis K."/>
            <person name="Ovchinikova G."/>
            <person name="Pati A."/>
            <person name="Chen A."/>
            <person name="Palaniappan K."/>
            <person name="Land M."/>
            <person name="Hauser L."/>
            <person name="Brambilla E.M."/>
            <person name="Kotsyurbenko O."/>
            <person name="Rohde M."/>
            <person name="Tindall B.J."/>
            <person name="Abt B."/>
            <person name="Goker M."/>
            <person name="Detter J.C."/>
            <person name="Woyke T."/>
            <person name="Bristow J."/>
            <person name="Eisen J.A."/>
            <person name="Markowitz V."/>
            <person name="Hugenholtz P."/>
            <person name="Klenk H.P."/>
            <person name="Kyrpides N.C."/>
        </authorList>
    </citation>
    <scope>NUCLEOTIDE SEQUENCE [LARGE SCALE GENOMIC DNA]</scope>
    <source>
        <strain evidence="3">ATCC 51119 / DSM 12145 / JCM 21818 / LMG 10337 / NBRC 100064 / NCIMB 13643</strain>
    </source>
</reference>
<proteinExistence type="predicted"/>
<accession>F0SE78</accession>
<evidence type="ECO:0000313" key="2">
    <source>
        <dbReference type="EMBL" id="ADY54000.1"/>
    </source>
</evidence>
<feature type="chain" id="PRO_5003256140" evidence="1">
    <location>
        <begin position="21"/>
        <end position="591"/>
    </location>
</feature>
<organism evidence="2 3">
    <name type="scientific">Pseudopedobacter saltans (strain ATCC 51119 / DSM 12145 / JCM 21818 / CCUG 39354 / LMG 10337 / NBRC 100064 / NCIMB 13643)</name>
    <name type="common">Pedobacter saltans</name>
    <dbReference type="NCBI Taxonomy" id="762903"/>
    <lineage>
        <taxon>Bacteria</taxon>
        <taxon>Pseudomonadati</taxon>
        <taxon>Bacteroidota</taxon>
        <taxon>Sphingobacteriia</taxon>
        <taxon>Sphingobacteriales</taxon>
        <taxon>Sphingobacteriaceae</taxon>
        <taxon>Pseudopedobacter</taxon>
    </lineage>
</organism>
<sequence>MKFLITSLCFILITLGRLHAQTGSDLQKKVSIKVQNEKLKDILSKIESEGNFSFSYDGALLNADSVITCNFQNLAVIEIIDQLFKGNVDYHEVNGFVVLKPAIYRFFIEADEIEAQDRRYSIKGKVIDSKTGLGIRNASVYEKRLLKSTLTDRNGVFNLRFKGEHKSVILTASKENYKDTTMFFLSDVKVRPEGVKGDNEGEGRFGFNNIVENTGFGRFLISSKRRVQSMNIQKFFVNSKVQASFLPGLGSQGFMSSQIVNTFSFNILGGYSAGVKGFESAGIFNLTKEDIGGGFQLAGLLNQTGGDVNGMQVAGIVNLVHGSFDGFQLGGIANKIGSGFNGMQTSGICNHVNRTFRGMQLTGINNYVKRDFTGVQISGIFNKVNGDFRGVQFSGVANKIAGKGKGVQIAGIINISKKLEGLQFGLVNIADSSSGVGIGVINIYKNGYKKLNVYVNETLSQQISFKSGDKKLYSIVEAGTNWKPNKDRIYNIGFGFGHDFILNTKTLLNTELQGTTFFNENFKVLGNSNKLTLGGEREIFKNIGLVAGISYQLYSEDFADNDRKSYPSWANKISENQRAWFGGKLGVVYSL</sequence>
<dbReference type="KEGG" id="psn:Pedsa_3467"/>
<dbReference type="EMBL" id="CP002545">
    <property type="protein sequence ID" value="ADY54000.1"/>
    <property type="molecule type" value="Genomic_DNA"/>
</dbReference>
<dbReference type="Proteomes" id="UP000000310">
    <property type="component" value="Chromosome"/>
</dbReference>
<name>F0SE78_PSESL</name>
<gene>
    <name evidence="2" type="ordered locus">Pedsa_3467</name>
</gene>
<evidence type="ECO:0000256" key="1">
    <source>
        <dbReference type="SAM" id="SignalP"/>
    </source>
</evidence>
<dbReference type="OrthoDB" id="5505971at2"/>